<gene>
    <name evidence="1" type="ORF">SAMN05660706_10112</name>
</gene>
<keyword evidence="2" id="KW-1185">Reference proteome</keyword>
<evidence type="ECO:0000313" key="2">
    <source>
        <dbReference type="Proteomes" id="UP000199584"/>
    </source>
</evidence>
<proteinExistence type="predicted"/>
<organism evidence="1 2">
    <name type="scientific">Desulfoscipio geothermicus DSM 3669</name>
    <dbReference type="NCBI Taxonomy" id="1121426"/>
    <lineage>
        <taxon>Bacteria</taxon>
        <taxon>Bacillati</taxon>
        <taxon>Bacillota</taxon>
        <taxon>Clostridia</taxon>
        <taxon>Eubacteriales</taxon>
        <taxon>Desulfallaceae</taxon>
        <taxon>Desulfoscipio</taxon>
    </lineage>
</organism>
<dbReference type="Proteomes" id="UP000199584">
    <property type="component" value="Unassembled WGS sequence"/>
</dbReference>
<dbReference type="RefSeq" id="WP_092481425.1">
    <property type="nucleotide sequence ID" value="NZ_FOYM01000001.1"/>
</dbReference>
<name>A0A1I6CN86_9FIRM</name>
<protein>
    <submittedName>
        <fullName evidence="1">Uncharacterized protein</fullName>
    </submittedName>
</protein>
<sequence length="146" mass="16359">MSAISQTGDHCGSFAVKGFLRRLLKSLTGFARTKTISRTAKIFHGDYAYDLIPDTAINDFMNMRRVTSVDAGDCYVCIFEKPLYQGGYFIIGPGERADVGACGSVIVGMQKFSVNMARKNARLPDRFWELSGPMYQWHFAAGYRYV</sequence>
<accession>A0A1I6CN86</accession>
<reference evidence="2" key="1">
    <citation type="submission" date="2016-10" db="EMBL/GenBank/DDBJ databases">
        <authorList>
            <person name="Varghese N."/>
            <person name="Submissions S."/>
        </authorList>
    </citation>
    <scope>NUCLEOTIDE SEQUENCE [LARGE SCALE GENOMIC DNA]</scope>
    <source>
        <strain evidence="2">DSM 3669</strain>
    </source>
</reference>
<dbReference type="OrthoDB" id="1806599at2"/>
<dbReference type="EMBL" id="FOYM01000001">
    <property type="protein sequence ID" value="SFQ94613.1"/>
    <property type="molecule type" value="Genomic_DNA"/>
</dbReference>
<dbReference type="AlphaFoldDB" id="A0A1I6CN86"/>
<evidence type="ECO:0000313" key="1">
    <source>
        <dbReference type="EMBL" id="SFQ94613.1"/>
    </source>
</evidence>